<dbReference type="InterPro" id="IPR034746">
    <property type="entry name" value="POTRA"/>
</dbReference>
<dbReference type="Gene3D" id="2.40.160.50">
    <property type="entry name" value="membrane protein fhac: a member of the omp85/tpsb transporter family"/>
    <property type="match status" value="1"/>
</dbReference>
<protein>
    <recommendedName>
        <fullName evidence="6">POTRA domain-containing protein</fullName>
    </recommendedName>
</protein>
<gene>
    <name evidence="7" type="ORF">WPS_00060</name>
</gene>
<feature type="domain" description="POTRA" evidence="6">
    <location>
        <begin position="269"/>
        <end position="345"/>
    </location>
</feature>
<reference evidence="7 8" key="1">
    <citation type="journal article" date="2022" name="ISME Commun">
        <title>Vulcanimicrobium alpinus gen. nov. sp. nov., the first cultivated representative of the candidate phylum 'Eremiobacterota', is a metabolically versatile aerobic anoxygenic phototroph.</title>
        <authorList>
            <person name="Yabe S."/>
            <person name="Muto K."/>
            <person name="Abe K."/>
            <person name="Yokota A."/>
            <person name="Staudigel H."/>
            <person name="Tebo B.M."/>
        </authorList>
    </citation>
    <scope>NUCLEOTIDE SEQUENCE [LARGE SCALE GENOMIC DNA]</scope>
    <source>
        <strain evidence="7 8">WC8-2</strain>
    </source>
</reference>
<feature type="chain" id="PRO_5042951326" description="POTRA domain-containing protein" evidence="5">
    <location>
        <begin position="29"/>
        <end position="775"/>
    </location>
</feature>
<dbReference type="InterPro" id="IPR039910">
    <property type="entry name" value="D15-like"/>
</dbReference>
<dbReference type="KEGG" id="vab:WPS_00060"/>
<keyword evidence="2" id="KW-1134">Transmembrane beta strand</keyword>
<dbReference type="Pfam" id="PF07244">
    <property type="entry name" value="POTRA"/>
    <property type="match status" value="3"/>
</dbReference>
<evidence type="ECO:0000313" key="8">
    <source>
        <dbReference type="Proteomes" id="UP001317532"/>
    </source>
</evidence>
<evidence type="ECO:0000256" key="2">
    <source>
        <dbReference type="ARBA" id="ARBA00022452"/>
    </source>
</evidence>
<dbReference type="Pfam" id="PF01103">
    <property type="entry name" value="Omp85"/>
    <property type="match status" value="1"/>
</dbReference>
<keyword evidence="4" id="KW-0472">Membrane</keyword>
<sequence>MIERLRRTSRLVLAVLAFLALVMPPAQSATSAPTVVAVSVTGNAHIPTDRILAVITTKVGDPFDPAKVQADLRAIADLGFFADQAPPIIKQRPDGVAVTYRVIENPVVTSIRFAGNKSVSADTLLALMDTAPGQVFNIKTYQQDVLKINSYYDKVGFGGQLPSHVTDVNIGADGVLTLTIQEGLTVKNIIITPPPDADPVLPPTLITAALVTKPGSPYSESQRDKDYDALKTLYEKYDLKIGDVEAGVDPATIDQKAGTADVRYTIQVLRVGAVEITGNTYTHDDVIRRELRLRPGMLVTDSGLRRDYDRLNNLGFFEKIDFQAKPGPDPKRQGLVTINWQVKEQRTGTATVGAGYSGGLTGTGLTGTLSYQQNNINGTGNGGSVRLERGSRVSDAQLSVTIPYVGKTEKSQRYSLGATVFTQQQTNFYPVYLGCVGSGGAQGGIGAPTTTPGFGATPSASIAPCPATGALPVALIPPDANNPNLVSGIVSTYKSRSTGLSTTIGRRLTDVYKVSAGVNLQTVAASADVPSGYFFRGDNNVLSTNCPLGTSVSLLGSSTNCGNSLSSAYGITAPSIAQINSNQNYKLRSFVFGVGADSRDDVFNPRRGVNASISDEISGKGIGSDFNYSLVTLDGAKFFPVLKNATLGVHGLVGASTGAIPTNKLFIFSDQELRGYADPAYGTEKLLGQVELRIPLTQDRKFSIVTFAETGATRIRGGVSNNGTQTFDLNKYTFRGDVGVGLRFDVPQLGLHTLRLDFAKGSQGTHTSFGIGQSF</sequence>
<feature type="domain" description="POTRA" evidence="6">
    <location>
        <begin position="106"/>
        <end position="183"/>
    </location>
</feature>
<feature type="signal peptide" evidence="5">
    <location>
        <begin position="1"/>
        <end position="28"/>
    </location>
</feature>
<accession>A0AAN1XRH0</accession>
<dbReference type="InterPro" id="IPR010827">
    <property type="entry name" value="BamA/TamA_POTRA"/>
</dbReference>
<evidence type="ECO:0000256" key="4">
    <source>
        <dbReference type="ARBA" id="ARBA00023136"/>
    </source>
</evidence>
<organism evidence="7 8">
    <name type="scientific">Vulcanimicrobium alpinum</name>
    <dbReference type="NCBI Taxonomy" id="3016050"/>
    <lineage>
        <taxon>Bacteria</taxon>
        <taxon>Bacillati</taxon>
        <taxon>Vulcanimicrobiota</taxon>
        <taxon>Vulcanimicrobiia</taxon>
        <taxon>Vulcanimicrobiales</taxon>
        <taxon>Vulcanimicrobiaceae</taxon>
        <taxon>Vulcanimicrobium</taxon>
    </lineage>
</organism>
<dbReference type="EMBL" id="AP025523">
    <property type="protein sequence ID" value="BDE04730.1"/>
    <property type="molecule type" value="Genomic_DNA"/>
</dbReference>
<name>A0AAN1XRH0_UNVUL</name>
<evidence type="ECO:0000256" key="3">
    <source>
        <dbReference type="ARBA" id="ARBA00022692"/>
    </source>
</evidence>
<keyword evidence="5" id="KW-0732">Signal</keyword>
<evidence type="ECO:0000313" key="7">
    <source>
        <dbReference type="EMBL" id="BDE04730.1"/>
    </source>
</evidence>
<dbReference type="GO" id="GO:0019867">
    <property type="term" value="C:outer membrane"/>
    <property type="evidence" value="ECO:0007669"/>
    <property type="project" value="InterPro"/>
</dbReference>
<comment type="subcellular location">
    <subcellularLocation>
        <location evidence="1">Membrane</location>
    </subcellularLocation>
</comment>
<evidence type="ECO:0000256" key="5">
    <source>
        <dbReference type="SAM" id="SignalP"/>
    </source>
</evidence>
<keyword evidence="3" id="KW-0812">Transmembrane</keyword>
<dbReference type="Proteomes" id="UP001317532">
    <property type="component" value="Chromosome"/>
</dbReference>
<dbReference type="AlphaFoldDB" id="A0AAN1XRH0"/>
<evidence type="ECO:0000256" key="1">
    <source>
        <dbReference type="ARBA" id="ARBA00004370"/>
    </source>
</evidence>
<dbReference type="PROSITE" id="PS51779">
    <property type="entry name" value="POTRA"/>
    <property type="match status" value="3"/>
</dbReference>
<dbReference type="InterPro" id="IPR000184">
    <property type="entry name" value="Bac_surfAg_D15"/>
</dbReference>
<dbReference type="RefSeq" id="WP_317995823.1">
    <property type="nucleotide sequence ID" value="NZ_AP025523.1"/>
</dbReference>
<dbReference type="Gene3D" id="3.10.20.310">
    <property type="entry name" value="membrane protein fhac"/>
    <property type="match status" value="3"/>
</dbReference>
<keyword evidence="8" id="KW-1185">Reference proteome</keyword>
<proteinExistence type="predicted"/>
<evidence type="ECO:0000259" key="6">
    <source>
        <dbReference type="PROSITE" id="PS51779"/>
    </source>
</evidence>
<dbReference type="PANTHER" id="PTHR12815:SF18">
    <property type="entry name" value="SORTING AND ASSEMBLY MACHINERY COMPONENT 50 HOMOLOG"/>
    <property type="match status" value="1"/>
</dbReference>
<dbReference type="PANTHER" id="PTHR12815">
    <property type="entry name" value="SORTING AND ASSEMBLY MACHINERY SAMM50 PROTEIN FAMILY MEMBER"/>
    <property type="match status" value="1"/>
</dbReference>
<feature type="domain" description="POTRA" evidence="6">
    <location>
        <begin position="33"/>
        <end position="105"/>
    </location>
</feature>